<feature type="transmembrane region" description="Helical" evidence="1">
    <location>
        <begin position="6"/>
        <end position="23"/>
    </location>
</feature>
<feature type="transmembrane region" description="Helical" evidence="1">
    <location>
        <begin position="292"/>
        <end position="311"/>
    </location>
</feature>
<organism evidence="2 3">
    <name type="scientific">Candidatus Collierbacteria bacterium CG09_land_8_20_14_0_10_46_12</name>
    <dbReference type="NCBI Taxonomy" id="1974533"/>
    <lineage>
        <taxon>Bacteria</taxon>
        <taxon>Candidatus Collieribacteriota</taxon>
    </lineage>
</organism>
<keyword evidence="1" id="KW-0472">Membrane</keyword>
<feature type="transmembrane region" description="Helical" evidence="1">
    <location>
        <begin position="165"/>
        <end position="190"/>
    </location>
</feature>
<sequence length="454" mass="50704">MKNKFYIFFSIIIIGLSLFLRLYKIENRAPFDWDQNRDYLAISEIVRGKLTLIGPVAKGEGGFFLGPLYYYLATPAYLFMHGSPLALPVTSVIIGVMTVIAILFLLRQSLGNNITLAIGTLWSFSWFAIEMSRISWNVSLVPLWSVLVLWLLTKKEALSLFKVGLLGLIMGLSWHIHAALIPISLVILLFTWKTWAKDLRHLVATIVGYTIPLIPLFVFDLRHSGLNVHLLTQMFLASTHASYSLPELLEAVMLRLGKNTQSLLFGISSYNLVLGYVVSILALLVLLFSRGIYRLSGLIIILNIMAIFALKEIGFPEYYFAVSYIPTLLIFLGIISYFTKNNTSILLLITLFLLFENTQKYSFAETSFSLSRKISVAKEMISLNSPVDLRFDLAPGREGGIAAFYKLYGGKLNSDCSLKVIVTDQSEGPILEGGELTTVIGNFGGIRVAKLIVK</sequence>
<keyword evidence="1" id="KW-1133">Transmembrane helix</keyword>
<feature type="transmembrane region" description="Helical" evidence="1">
    <location>
        <begin position="202"/>
        <end position="221"/>
    </location>
</feature>
<dbReference type="EMBL" id="PEYY01000048">
    <property type="protein sequence ID" value="PIS18097.1"/>
    <property type="molecule type" value="Genomic_DNA"/>
</dbReference>
<feature type="transmembrane region" description="Helical" evidence="1">
    <location>
        <begin position="135"/>
        <end position="153"/>
    </location>
</feature>
<evidence type="ECO:0000256" key="1">
    <source>
        <dbReference type="SAM" id="Phobius"/>
    </source>
</evidence>
<dbReference type="Proteomes" id="UP000229574">
    <property type="component" value="Unassembled WGS sequence"/>
</dbReference>
<feature type="transmembrane region" description="Helical" evidence="1">
    <location>
        <begin position="318"/>
        <end position="338"/>
    </location>
</feature>
<dbReference type="AlphaFoldDB" id="A0A2H0WZP7"/>
<comment type="caution">
    <text evidence="2">The sequence shown here is derived from an EMBL/GenBank/DDBJ whole genome shotgun (WGS) entry which is preliminary data.</text>
</comment>
<gene>
    <name evidence="2" type="ORF">COT54_01135</name>
</gene>
<feature type="transmembrane region" description="Helical" evidence="1">
    <location>
        <begin position="85"/>
        <end position="106"/>
    </location>
</feature>
<evidence type="ECO:0008006" key="4">
    <source>
        <dbReference type="Google" id="ProtNLM"/>
    </source>
</evidence>
<keyword evidence="1" id="KW-0812">Transmembrane</keyword>
<name>A0A2H0WZP7_9BACT</name>
<evidence type="ECO:0000313" key="2">
    <source>
        <dbReference type="EMBL" id="PIS18097.1"/>
    </source>
</evidence>
<feature type="transmembrane region" description="Helical" evidence="1">
    <location>
        <begin position="263"/>
        <end position="286"/>
    </location>
</feature>
<proteinExistence type="predicted"/>
<reference evidence="3" key="1">
    <citation type="submission" date="2017-09" db="EMBL/GenBank/DDBJ databases">
        <title>Depth-based differentiation of microbial function through sediment-hosted aquifers and enrichment of novel symbionts in the deep terrestrial subsurface.</title>
        <authorList>
            <person name="Probst A.J."/>
            <person name="Ladd B."/>
            <person name="Jarett J.K."/>
            <person name="Geller-Mcgrath D.E."/>
            <person name="Sieber C.M.K."/>
            <person name="Emerson J.B."/>
            <person name="Anantharaman K."/>
            <person name="Thomas B.C."/>
            <person name="Malmstrom R."/>
            <person name="Stieglmeier M."/>
            <person name="Klingl A."/>
            <person name="Woyke T."/>
            <person name="Ryan C.M."/>
            <person name="Banfield J.F."/>
        </authorList>
    </citation>
    <scope>NUCLEOTIDE SEQUENCE [LARGE SCALE GENOMIC DNA]</scope>
</reference>
<evidence type="ECO:0000313" key="3">
    <source>
        <dbReference type="Proteomes" id="UP000229574"/>
    </source>
</evidence>
<accession>A0A2H0WZP7</accession>
<protein>
    <recommendedName>
        <fullName evidence="4">Glycosyltransferase RgtA/B/C/D-like domain-containing protein</fullName>
    </recommendedName>
</protein>